<dbReference type="GO" id="GO:0005886">
    <property type="term" value="C:plasma membrane"/>
    <property type="evidence" value="ECO:0007669"/>
    <property type="project" value="UniProtKB-SubCell"/>
</dbReference>
<dbReference type="STRING" id="218672.SAMN04489759_10216"/>
<evidence type="ECO:0000256" key="5">
    <source>
        <dbReference type="ARBA" id="ARBA00022989"/>
    </source>
</evidence>
<sequence>MTSKLVEYTSRAALGALFVWSGIGKIIAYSDVEGYIASFGLPFSHVVLVGAIIVEVVAGTALMIGYWTEVSAKVLGTFTVLAALIFHTQFSDPDQVIHFLKNIAIAGGLLHLAYHTSATTGIKKLKRRTVAFGG</sequence>
<comment type="similarity">
    <text evidence="2">Belongs to the DoxX family.</text>
</comment>
<dbReference type="Proteomes" id="UP000199399">
    <property type="component" value="Unassembled WGS sequence"/>
</dbReference>
<evidence type="ECO:0000256" key="1">
    <source>
        <dbReference type="ARBA" id="ARBA00004651"/>
    </source>
</evidence>
<evidence type="ECO:0000256" key="6">
    <source>
        <dbReference type="ARBA" id="ARBA00023136"/>
    </source>
</evidence>
<feature type="transmembrane region" description="Helical" evidence="7">
    <location>
        <begin position="96"/>
        <end position="114"/>
    </location>
</feature>
<name>A0A1G7KGC1_9RHOB</name>
<keyword evidence="3" id="KW-1003">Cell membrane</keyword>
<evidence type="ECO:0000256" key="3">
    <source>
        <dbReference type="ARBA" id="ARBA00022475"/>
    </source>
</evidence>
<dbReference type="InterPro" id="IPR051907">
    <property type="entry name" value="DoxX-like_oxidoreductase"/>
</dbReference>
<feature type="transmembrane region" description="Helical" evidence="7">
    <location>
        <begin position="70"/>
        <end position="90"/>
    </location>
</feature>
<gene>
    <name evidence="8" type="ORF">SAMN04489759_10216</name>
</gene>
<dbReference type="PANTHER" id="PTHR33452">
    <property type="entry name" value="OXIDOREDUCTASE CATD-RELATED"/>
    <property type="match status" value="1"/>
</dbReference>
<organism evidence="8 9">
    <name type="scientific">Sulfitobacter delicatus</name>
    <dbReference type="NCBI Taxonomy" id="218672"/>
    <lineage>
        <taxon>Bacteria</taxon>
        <taxon>Pseudomonadati</taxon>
        <taxon>Pseudomonadota</taxon>
        <taxon>Alphaproteobacteria</taxon>
        <taxon>Rhodobacterales</taxon>
        <taxon>Roseobacteraceae</taxon>
        <taxon>Sulfitobacter</taxon>
    </lineage>
</organism>
<dbReference type="EMBL" id="FNBP01000002">
    <property type="protein sequence ID" value="SDF36242.1"/>
    <property type="molecule type" value="Genomic_DNA"/>
</dbReference>
<comment type="subcellular location">
    <subcellularLocation>
        <location evidence="1">Cell membrane</location>
        <topology evidence="1">Multi-pass membrane protein</topology>
    </subcellularLocation>
</comment>
<feature type="transmembrane region" description="Helical" evidence="7">
    <location>
        <begin position="35"/>
        <end position="58"/>
    </location>
</feature>
<keyword evidence="5 7" id="KW-1133">Transmembrane helix</keyword>
<protein>
    <submittedName>
        <fullName evidence="8">Putative oxidoreductase</fullName>
    </submittedName>
</protein>
<dbReference type="Pfam" id="PF07681">
    <property type="entry name" value="DoxX"/>
    <property type="match status" value="1"/>
</dbReference>
<dbReference type="OrthoDB" id="9810206at2"/>
<dbReference type="AlphaFoldDB" id="A0A1G7KGC1"/>
<dbReference type="RefSeq" id="WP_093739207.1">
    <property type="nucleotide sequence ID" value="NZ_FNBP01000002.1"/>
</dbReference>
<reference evidence="9" key="1">
    <citation type="submission" date="2016-10" db="EMBL/GenBank/DDBJ databases">
        <authorList>
            <person name="Varghese N."/>
            <person name="Submissions S."/>
        </authorList>
    </citation>
    <scope>NUCLEOTIDE SEQUENCE [LARGE SCALE GENOMIC DNA]</scope>
    <source>
        <strain evidence="9">DSM 16477</strain>
    </source>
</reference>
<keyword evidence="4 7" id="KW-0812">Transmembrane</keyword>
<evidence type="ECO:0000256" key="7">
    <source>
        <dbReference type="SAM" id="Phobius"/>
    </source>
</evidence>
<dbReference type="PANTHER" id="PTHR33452:SF1">
    <property type="entry name" value="INNER MEMBRANE PROTEIN YPHA-RELATED"/>
    <property type="match status" value="1"/>
</dbReference>
<accession>A0A1G7KGC1</accession>
<evidence type="ECO:0000256" key="4">
    <source>
        <dbReference type="ARBA" id="ARBA00022692"/>
    </source>
</evidence>
<evidence type="ECO:0000313" key="9">
    <source>
        <dbReference type="Proteomes" id="UP000199399"/>
    </source>
</evidence>
<evidence type="ECO:0000256" key="2">
    <source>
        <dbReference type="ARBA" id="ARBA00006679"/>
    </source>
</evidence>
<keyword evidence="6 7" id="KW-0472">Membrane</keyword>
<proteinExistence type="inferred from homology"/>
<feature type="transmembrane region" description="Helical" evidence="7">
    <location>
        <begin position="12"/>
        <end position="29"/>
    </location>
</feature>
<dbReference type="InterPro" id="IPR032808">
    <property type="entry name" value="DoxX"/>
</dbReference>
<evidence type="ECO:0000313" key="8">
    <source>
        <dbReference type="EMBL" id="SDF36242.1"/>
    </source>
</evidence>
<keyword evidence="9" id="KW-1185">Reference proteome</keyword>